<evidence type="ECO:0000256" key="5">
    <source>
        <dbReference type="ARBA" id="ARBA00023004"/>
    </source>
</evidence>
<feature type="domain" description="FAD-binding FR-type" evidence="8">
    <location>
        <begin position="1"/>
        <end position="98"/>
    </location>
</feature>
<evidence type="ECO:0000256" key="2">
    <source>
        <dbReference type="ARBA" id="ARBA00022714"/>
    </source>
</evidence>
<dbReference type="SUPFAM" id="SSF52343">
    <property type="entry name" value="Ferredoxin reductase-like, C-terminal NADP-linked domain"/>
    <property type="match status" value="1"/>
</dbReference>
<reference evidence="9 11" key="2">
    <citation type="submission" date="2024-03" db="EMBL/GenBank/DDBJ databases">
        <authorList>
            <person name="Alaster D. Moffat"/>
            <person name="Govind Chandra"/>
            <person name="Andrew W. Truman"/>
        </authorList>
    </citation>
    <scope>NUCLEOTIDE SEQUENCE [LARGE SCALE GENOMIC DNA]</scope>
    <source>
        <strain evidence="9">PS652</strain>
    </source>
</reference>
<sequence length="309" mass="33640">MRLTGMRYGAEDIVLFELQPVEGEVLPAVAAGSHLDLFLPTGLVRQYSLLTPLCNEREYVIAVKRDELSRGGSRWLHDGARIGQLLDVSVPRNLFAVQAGDGPVLLLAGGIGITPIYSMLEQLRGNGRQVHLHYWCRSPQHALFAKALEHSSDVTLHYSKVPGAPAQRLDRLVDGVTQATDIYCCGPQRMIAELDALPFAHGRQRVHVERFHAAPAPAISTDTFTVVLARSGREVEVPAGETILQALLNAGEDVMYSCEQGICGACEVRVVGGTPRHCDSVLSAEEHERRGTMIICCSSSASNRLVLDI</sequence>
<accession>A0A5E6SRU5</accession>
<keyword evidence="3" id="KW-0479">Metal-binding</keyword>
<dbReference type="PROSITE" id="PS00197">
    <property type="entry name" value="2FE2S_FER_1"/>
    <property type="match status" value="1"/>
</dbReference>
<keyword evidence="1" id="KW-0285">Flavoprotein</keyword>
<evidence type="ECO:0000313" key="11">
    <source>
        <dbReference type="Proteomes" id="UP000326595"/>
    </source>
</evidence>
<dbReference type="GO" id="GO:0051537">
    <property type="term" value="F:2 iron, 2 sulfur cluster binding"/>
    <property type="evidence" value="ECO:0007669"/>
    <property type="project" value="UniProtKB-KW"/>
</dbReference>
<evidence type="ECO:0000313" key="9">
    <source>
        <dbReference type="EMBL" id="CAK9888997.1"/>
    </source>
</evidence>
<dbReference type="CDD" id="cd06185">
    <property type="entry name" value="PDR_like"/>
    <property type="match status" value="1"/>
</dbReference>
<evidence type="ECO:0000259" key="8">
    <source>
        <dbReference type="PROSITE" id="PS51384"/>
    </source>
</evidence>
<feature type="domain" description="2Fe-2S ferredoxin-type" evidence="7">
    <location>
        <begin position="224"/>
        <end position="309"/>
    </location>
</feature>
<dbReference type="PANTHER" id="PTHR47354:SF1">
    <property type="entry name" value="CARNITINE MONOOXYGENASE REDUCTASE SUBUNIT"/>
    <property type="match status" value="1"/>
</dbReference>
<proteinExistence type="predicted"/>
<evidence type="ECO:0000256" key="4">
    <source>
        <dbReference type="ARBA" id="ARBA00023002"/>
    </source>
</evidence>
<organism evidence="10">
    <name type="scientific">Pseudomonas fluorescens</name>
    <dbReference type="NCBI Taxonomy" id="294"/>
    <lineage>
        <taxon>Bacteria</taxon>
        <taxon>Pseudomonadati</taxon>
        <taxon>Pseudomonadota</taxon>
        <taxon>Gammaproteobacteria</taxon>
        <taxon>Pseudomonadales</taxon>
        <taxon>Pseudomonadaceae</taxon>
        <taxon>Pseudomonas</taxon>
    </lineage>
</organism>
<dbReference type="EMBL" id="OZ024668">
    <property type="protein sequence ID" value="CAK9888997.1"/>
    <property type="molecule type" value="Genomic_DNA"/>
</dbReference>
<dbReference type="InterPro" id="IPR012675">
    <property type="entry name" value="Beta-grasp_dom_sf"/>
</dbReference>
<name>A0A5E6SRU5_PSEFL</name>
<dbReference type="Pfam" id="PF00111">
    <property type="entry name" value="Fer2"/>
    <property type="match status" value="1"/>
</dbReference>
<dbReference type="EMBL" id="CABVHG010000012">
    <property type="protein sequence ID" value="VVM83270.1"/>
    <property type="molecule type" value="Genomic_DNA"/>
</dbReference>
<keyword evidence="5" id="KW-0408">Iron</keyword>
<dbReference type="EC" id="1.-.-.-" evidence="10"/>
<dbReference type="PROSITE" id="PS51384">
    <property type="entry name" value="FAD_FR"/>
    <property type="match status" value="1"/>
</dbReference>
<reference evidence="10" key="1">
    <citation type="submission" date="2019-09" db="EMBL/GenBank/DDBJ databases">
        <authorList>
            <person name="Chandra G."/>
            <person name="Truman W A."/>
        </authorList>
    </citation>
    <scope>NUCLEOTIDE SEQUENCE [LARGE SCALE GENOMIC DNA]</scope>
    <source>
        <strain evidence="10">PS652</strain>
    </source>
</reference>
<dbReference type="InterPro" id="IPR036010">
    <property type="entry name" value="2Fe-2S_ferredoxin-like_sf"/>
</dbReference>
<dbReference type="InterPro" id="IPR001041">
    <property type="entry name" value="2Fe-2S_ferredoxin-type"/>
</dbReference>
<dbReference type="Gene3D" id="2.40.30.10">
    <property type="entry name" value="Translation factors"/>
    <property type="match status" value="1"/>
</dbReference>
<dbReference type="CDD" id="cd00207">
    <property type="entry name" value="fer2"/>
    <property type="match status" value="1"/>
</dbReference>
<dbReference type="Proteomes" id="UP000326595">
    <property type="component" value="Chromosome"/>
</dbReference>
<dbReference type="PANTHER" id="PTHR47354">
    <property type="entry name" value="NADH OXIDOREDUCTASE HCR"/>
    <property type="match status" value="1"/>
</dbReference>
<dbReference type="PROSITE" id="PS51085">
    <property type="entry name" value="2FE2S_FER_2"/>
    <property type="match status" value="1"/>
</dbReference>
<evidence type="ECO:0000256" key="3">
    <source>
        <dbReference type="ARBA" id="ARBA00022723"/>
    </source>
</evidence>
<dbReference type="InterPro" id="IPR006058">
    <property type="entry name" value="2Fe2S_fd_BS"/>
</dbReference>
<evidence type="ECO:0000256" key="1">
    <source>
        <dbReference type="ARBA" id="ARBA00022630"/>
    </source>
</evidence>
<dbReference type="SUPFAM" id="SSF54292">
    <property type="entry name" value="2Fe-2S ferredoxin-like"/>
    <property type="match status" value="1"/>
</dbReference>
<keyword evidence="2" id="KW-0001">2Fe-2S</keyword>
<dbReference type="InterPro" id="IPR039261">
    <property type="entry name" value="FNR_nucleotide-bd"/>
</dbReference>
<evidence type="ECO:0000259" key="7">
    <source>
        <dbReference type="PROSITE" id="PS51085"/>
    </source>
</evidence>
<dbReference type="Pfam" id="PF00175">
    <property type="entry name" value="NAD_binding_1"/>
    <property type="match status" value="1"/>
</dbReference>
<dbReference type="InterPro" id="IPR050415">
    <property type="entry name" value="MRET"/>
</dbReference>
<dbReference type="Gene3D" id="3.10.20.30">
    <property type="match status" value="1"/>
</dbReference>
<dbReference type="Gene3D" id="3.40.50.80">
    <property type="entry name" value="Nucleotide-binding domain of ferredoxin-NADP reductase (FNR) module"/>
    <property type="match status" value="1"/>
</dbReference>
<dbReference type="InterPro" id="IPR017938">
    <property type="entry name" value="Riboflavin_synthase-like_b-brl"/>
</dbReference>
<dbReference type="GO" id="GO:0046872">
    <property type="term" value="F:metal ion binding"/>
    <property type="evidence" value="ECO:0007669"/>
    <property type="project" value="UniProtKB-KW"/>
</dbReference>
<keyword evidence="6" id="KW-0411">Iron-sulfur</keyword>
<protein>
    <submittedName>
        <fullName evidence="10">Phenoxybenzoate dioxygenase subunit beta</fullName>
        <ecNumber evidence="10">1.-.-.-</ecNumber>
    </submittedName>
</protein>
<evidence type="ECO:0000256" key="6">
    <source>
        <dbReference type="ARBA" id="ARBA00023014"/>
    </source>
</evidence>
<dbReference type="PRINTS" id="PR00409">
    <property type="entry name" value="PHDIOXRDTASE"/>
</dbReference>
<evidence type="ECO:0000313" key="10">
    <source>
        <dbReference type="EMBL" id="VVM83270.1"/>
    </source>
</evidence>
<gene>
    <name evidence="10" type="primary">pobB_1</name>
    <name evidence="9" type="ORF">PS652_01826</name>
    <name evidence="10" type="ORF">PS652_02399</name>
</gene>
<keyword evidence="4 10" id="KW-0560">Oxidoreductase</keyword>
<dbReference type="InterPro" id="IPR017927">
    <property type="entry name" value="FAD-bd_FR_type"/>
</dbReference>
<dbReference type="InterPro" id="IPR001433">
    <property type="entry name" value="OxRdtase_FAD/NAD-bd"/>
</dbReference>
<dbReference type="SUPFAM" id="SSF63380">
    <property type="entry name" value="Riboflavin synthase domain-like"/>
    <property type="match status" value="1"/>
</dbReference>
<dbReference type="GO" id="GO:0051213">
    <property type="term" value="F:dioxygenase activity"/>
    <property type="evidence" value="ECO:0007669"/>
    <property type="project" value="UniProtKB-KW"/>
</dbReference>
<keyword evidence="10" id="KW-0223">Dioxygenase</keyword>
<dbReference type="AlphaFoldDB" id="A0A5E6SRU5"/>